<sequence length="363" mass="42140">MAIKTIEMLKGCESKEEIIKVIVRVASELGDVIDDVNTLEVIPMKGALTNEVYQIIWPTEKGDEVRKALLRLYGDGVEIFFNREEEIKTFECISINGQGPRLLATFTSGRVEEFIHARTLSAVDVRDPEISALIASKMREFHRLHMPGPRKVQLWQRIRNWLSEVKTMCFPKDIKHFGLDNLDEEINMLEKLLSEGYQDIGFCHNDLQYGNIMMDEETKSITIIDYEYASYNPIAYDLANHFCEMVADYHTDTPHVLDYTKYPEIDERQRFIRIYLSSEGKKPSNAKVDQLVNAAEKYTLANHLFWGLWGLISSYVNKIDFDYREYAIQRFQQYWIRKAILLDSTSIASQDDEIVNGSLPFFT</sequence>
<keyword evidence="2" id="KW-0808">Transferase</keyword>
<dbReference type="AlphaFoldDB" id="A0A6A5NC81"/>
<dbReference type="PANTHER" id="PTHR22603">
    <property type="entry name" value="CHOLINE/ETHANOALAMINE KINASE"/>
    <property type="match status" value="1"/>
</dbReference>
<reference evidence="3" key="1">
    <citation type="journal article" date="2020" name="Nat. Commun.">
        <title>Genome sequence of the cluster root forming white lupin.</title>
        <authorList>
            <person name="Hufnagel B."/>
            <person name="Marques A."/>
            <person name="Soriano A."/>
            <person name="Marques L."/>
            <person name="Divol F."/>
            <person name="Doumas P."/>
            <person name="Sallet E."/>
            <person name="Mancinotti D."/>
            <person name="Carrere S."/>
            <person name="Marande W."/>
            <person name="Arribat S."/>
            <person name="Keller J."/>
            <person name="Huneau C."/>
            <person name="Blein T."/>
            <person name="Aime D."/>
            <person name="Laguerre M."/>
            <person name="Taylor J."/>
            <person name="Schubert V."/>
            <person name="Nelson M."/>
            <person name="Geu-Flores F."/>
            <person name="Crespi M."/>
            <person name="Gallardo-Guerrero K."/>
            <person name="Delaux P.-M."/>
            <person name="Salse J."/>
            <person name="Berges H."/>
            <person name="Guyot R."/>
            <person name="Gouzy J."/>
            <person name="Peret B."/>
        </authorList>
    </citation>
    <scope>NUCLEOTIDE SEQUENCE [LARGE SCALE GENOMIC DNA]</scope>
    <source>
        <strain evidence="3">cv. Amiga</strain>
    </source>
</reference>
<dbReference type="Pfam" id="PF01633">
    <property type="entry name" value="Choline_kinase"/>
    <property type="match status" value="1"/>
</dbReference>
<dbReference type="GO" id="GO:0006646">
    <property type="term" value="P:phosphatidylethanolamine biosynthetic process"/>
    <property type="evidence" value="ECO:0007669"/>
    <property type="project" value="TreeGrafter"/>
</dbReference>
<dbReference type="CDD" id="cd05157">
    <property type="entry name" value="ETNK_euk"/>
    <property type="match status" value="1"/>
</dbReference>
<dbReference type="GO" id="GO:0005737">
    <property type="term" value="C:cytoplasm"/>
    <property type="evidence" value="ECO:0007669"/>
    <property type="project" value="TreeGrafter"/>
</dbReference>
<dbReference type="OrthoDB" id="10267235at2759"/>
<protein>
    <submittedName>
        <fullName evidence="2">Putative phosphotransferase with an alcohol group as acceptor</fullName>
    </submittedName>
</protein>
<dbReference type="GO" id="GO:0004103">
    <property type="term" value="F:choline kinase activity"/>
    <property type="evidence" value="ECO:0007669"/>
    <property type="project" value="TreeGrafter"/>
</dbReference>
<accession>A0A6A5NC81</accession>
<dbReference type="Proteomes" id="UP000447434">
    <property type="component" value="Chromosome 6"/>
</dbReference>
<keyword evidence="3" id="KW-1185">Reference proteome</keyword>
<organism evidence="2 3">
    <name type="scientific">Lupinus albus</name>
    <name type="common">White lupine</name>
    <name type="synonym">Lupinus termis</name>
    <dbReference type="NCBI Taxonomy" id="3870"/>
    <lineage>
        <taxon>Eukaryota</taxon>
        <taxon>Viridiplantae</taxon>
        <taxon>Streptophyta</taxon>
        <taxon>Embryophyta</taxon>
        <taxon>Tracheophyta</taxon>
        <taxon>Spermatophyta</taxon>
        <taxon>Magnoliopsida</taxon>
        <taxon>eudicotyledons</taxon>
        <taxon>Gunneridae</taxon>
        <taxon>Pentapetalae</taxon>
        <taxon>rosids</taxon>
        <taxon>fabids</taxon>
        <taxon>Fabales</taxon>
        <taxon>Fabaceae</taxon>
        <taxon>Papilionoideae</taxon>
        <taxon>50 kb inversion clade</taxon>
        <taxon>genistoids sensu lato</taxon>
        <taxon>core genistoids</taxon>
        <taxon>Genisteae</taxon>
        <taxon>Lupinus</taxon>
    </lineage>
</organism>
<gene>
    <name evidence="2" type="ORF">Lalb_Chr06g0161751</name>
</gene>
<evidence type="ECO:0000256" key="1">
    <source>
        <dbReference type="ARBA" id="ARBA00038211"/>
    </source>
</evidence>
<comment type="caution">
    <text evidence="2">The sequence shown here is derived from an EMBL/GenBank/DDBJ whole genome shotgun (WGS) entry which is preliminary data.</text>
</comment>
<dbReference type="InterPro" id="IPR011009">
    <property type="entry name" value="Kinase-like_dom_sf"/>
</dbReference>
<dbReference type="GO" id="GO:0004305">
    <property type="term" value="F:ethanolamine kinase activity"/>
    <property type="evidence" value="ECO:0007669"/>
    <property type="project" value="TreeGrafter"/>
</dbReference>
<name>A0A6A5NC81_LUPAL</name>
<proteinExistence type="inferred from homology"/>
<dbReference type="Gene3D" id="3.90.1200.10">
    <property type="match status" value="1"/>
</dbReference>
<evidence type="ECO:0000313" key="3">
    <source>
        <dbReference type="Proteomes" id="UP000447434"/>
    </source>
</evidence>
<dbReference type="Gene3D" id="3.30.200.20">
    <property type="entry name" value="Phosphorylase Kinase, domain 1"/>
    <property type="match status" value="1"/>
</dbReference>
<dbReference type="SUPFAM" id="SSF56112">
    <property type="entry name" value="Protein kinase-like (PK-like)"/>
    <property type="match status" value="1"/>
</dbReference>
<dbReference type="PANTHER" id="PTHR22603:SF93">
    <property type="entry name" value="RE24176P"/>
    <property type="match status" value="1"/>
</dbReference>
<comment type="similarity">
    <text evidence="1">Belongs to the choline/ethanolamine kinase family.</text>
</comment>
<evidence type="ECO:0000313" key="2">
    <source>
        <dbReference type="EMBL" id="KAE9611367.1"/>
    </source>
</evidence>
<dbReference type="EMBL" id="WOCE01000006">
    <property type="protein sequence ID" value="KAE9611367.1"/>
    <property type="molecule type" value="Genomic_DNA"/>
</dbReference>